<sequence length="97" mass="10078">MLGGEEQEPGADVGALVVRDEVEVGESGLPLERDAPDPGEPAGDDLRGDGVRSLGDSSRARTRSRTSSGKSVGSSEEMLRCCFGLRSMAEIPGGEMV</sequence>
<feature type="region of interest" description="Disordered" evidence="1">
    <location>
        <begin position="1"/>
        <end position="76"/>
    </location>
</feature>
<evidence type="ECO:0000313" key="2">
    <source>
        <dbReference type="EMBL" id="CAL1372516.1"/>
    </source>
</evidence>
<dbReference type="EMBL" id="OZ034815">
    <property type="protein sequence ID" value="CAL1372516.1"/>
    <property type="molecule type" value="Genomic_DNA"/>
</dbReference>
<dbReference type="AlphaFoldDB" id="A0AAV2DF82"/>
<evidence type="ECO:0000313" key="3">
    <source>
        <dbReference type="Proteomes" id="UP001497516"/>
    </source>
</evidence>
<reference evidence="2 3" key="1">
    <citation type="submission" date="2024-04" db="EMBL/GenBank/DDBJ databases">
        <authorList>
            <person name="Fracassetti M."/>
        </authorList>
    </citation>
    <scope>NUCLEOTIDE SEQUENCE [LARGE SCALE GENOMIC DNA]</scope>
</reference>
<proteinExistence type="predicted"/>
<dbReference type="Proteomes" id="UP001497516">
    <property type="component" value="Chromosome 2"/>
</dbReference>
<protein>
    <submittedName>
        <fullName evidence="2">Uncharacterized protein</fullName>
    </submittedName>
</protein>
<gene>
    <name evidence="2" type="ORF">LTRI10_LOCUS14518</name>
</gene>
<name>A0AAV2DF82_9ROSI</name>
<organism evidence="2 3">
    <name type="scientific">Linum trigynum</name>
    <dbReference type="NCBI Taxonomy" id="586398"/>
    <lineage>
        <taxon>Eukaryota</taxon>
        <taxon>Viridiplantae</taxon>
        <taxon>Streptophyta</taxon>
        <taxon>Embryophyta</taxon>
        <taxon>Tracheophyta</taxon>
        <taxon>Spermatophyta</taxon>
        <taxon>Magnoliopsida</taxon>
        <taxon>eudicotyledons</taxon>
        <taxon>Gunneridae</taxon>
        <taxon>Pentapetalae</taxon>
        <taxon>rosids</taxon>
        <taxon>fabids</taxon>
        <taxon>Malpighiales</taxon>
        <taxon>Linaceae</taxon>
        <taxon>Linum</taxon>
    </lineage>
</organism>
<feature type="compositionally biased region" description="Low complexity" evidence="1">
    <location>
        <begin position="65"/>
        <end position="75"/>
    </location>
</feature>
<evidence type="ECO:0000256" key="1">
    <source>
        <dbReference type="SAM" id="MobiDB-lite"/>
    </source>
</evidence>
<accession>A0AAV2DF82</accession>
<keyword evidence="3" id="KW-1185">Reference proteome</keyword>